<gene>
    <name evidence="4" type="ORF">EHO51_01100</name>
</gene>
<dbReference type="EMBL" id="CP034086">
    <property type="protein sequence ID" value="AZG78444.1"/>
    <property type="molecule type" value="Genomic_DNA"/>
</dbReference>
<dbReference type="Proteomes" id="UP000273982">
    <property type="component" value="Chromosome"/>
</dbReference>
<dbReference type="InterPro" id="IPR019734">
    <property type="entry name" value="TPR_rpt"/>
</dbReference>
<evidence type="ECO:0000256" key="2">
    <source>
        <dbReference type="ARBA" id="ARBA00022803"/>
    </source>
</evidence>
<dbReference type="SUPFAM" id="SSF48452">
    <property type="entry name" value="TPR-like"/>
    <property type="match status" value="4"/>
</dbReference>
<dbReference type="Pfam" id="PF13432">
    <property type="entry name" value="TPR_16"/>
    <property type="match status" value="3"/>
</dbReference>
<evidence type="ECO:0000256" key="1">
    <source>
        <dbReference type="ARBA" id="ARBA00022737"/>
    </source>
</evidence>
<evidence type="ECO:0000313" key="4">
    <source>
        <dbReference type="EMBL" id="AZG78444.1"/>
    </source>
</evidence>
<keyword evidence="1" id="KW-0677">Repeat</keyword>
<dbReference type="InterPro" id="IPR050498">
    <property type="entry name" value="Ycf3"/>
</dbReference>
<evidence type="ECO:0000256" key="3">
    <source>
        <dbReference type="PROSITE-ProRule" id="PRU00339"/>
    </source>
</evidence>
<keyword evidence="2 3" id="KW-0802">TPR repeat</keyword>
<feature type="repeat" description="TPR" evidence="3">
    <location>
        <begin position="661"/>
        <end position="694"/>
    </location>
</feature>
<dbReference type="Gene3D" id="1.25.40.10">
    <property type="entry name" value="Tetratricopeptide repeat domain"/>
    <property type="match status" value="6"/>
</dbReference>
<dbReference type="InterPro" id="IPR011990">
    <property type="entry name" value="TPR-like_helical_dom_sf"/>
</dbReference>
<accession>A0A3G8MA87</accession>
<evidence type="ECO:0000313" key="5">
    <source>
        <dbReference type="Proteomes" id="UP000273982"/>
    </source>
</evidence>
<name>A0A3G8MA87_9HYPH</name>
<dbReference type="AlphaFoldDB" id="A0A3G8MA87"/>
<dbReference type="PANTHER" id="PTHR44858:SF1">
    <property type="entry name" value="UDP-N-ACETYLGLUCOSAMINE--PEPTIDE N-ACETYLGLUCOSAMINYLTRANSFERASE SPINDLY-RELATED"/>
    <property type="match status" value="1"/>
</dbReference>
<sequence length="995" mass="107747">MALALAPTTPLAARAGDNDAVREELRPGQPGYQELALAFARLAKGDYDGALKYAQRARSLAPDYEMPVRLLADILNKSGRIGEAVDVINAFVASHKHSMALIALRGHLRKRLMDVAGAEADLRSARDSGALTQEEAAAVNVALFDLAMSAAYKDFNGSRLNEAIENARAARKLDEKAESPVRLIAEAYSRQGRAQAALDELNRYISQNQASGRLLAQRGYLRRAMKDLKGAAADFEAALAAPDIEPSETLTLRNALAEATKAEQDSIVQAELAQVYAAIAKRDYARAVKAARVLRAKYPNDEAPLLALMSALSKSRQAAAAVKEADAFIKDNTPSATLLAQRGYSRRAAGDLPGAIADFRAALAQPALEPAQSKRLKLALAEAERANEPGGSAVGAEATPLQQALNSGYDALKVGRPDEAVRAAREAHSLDPKAEEPVLLLLTALLRQGRKAEALAEANRYLASVPQSPGVLAQRGFMRRQAGDVSGAAADFEQALKYELPADQKLNVARALDEARYTLVAEKAFKALAARDWVSALRYGRAAEAFPRADEAVFRVTIAALAGLGHMDEALRASNALIARGKATGQAYAQRAYLRKTLGDGAGAFADFVKALDRGDLPPAQRVAVELEIAIARSSAYETQGDLTRARDELVNFAHTHPGYAAGWSTLGQFYARQKEYAAAVAAFENSLAVERSGEVLLNAGYASVYVDRSKESQFFREALDRWSSDPSLSARPPRDRDVIRTQVVESDASIRTNVVFNSIADRPRRWGGHQLQPSFETVIRFDGRHLPYIFGLEGLIGGFWSQDQTRFTESYSRLGLRLRPFDGINFSVSAEWQHYFTRNAPFNQLALSWGYGYGGFAYSSAPSAGAAGAIEPTDLSYPHETTWQPLTSFATYGTYRAGERRYLQNAVGLLGYSYWDADSRVVLGAAAMGMATYDSADTRRFAFGAGPALVARTWLGGDFYRAFDGILTAQIGYLFPFGESRRQGGLNATIGISF</sequence>
<reference evidence="4 5" key="1">
    <citation type="submission" date="2018-11" db="EMBL/GenBank/DDBJ databases">
        <title>Genome squencing of methanotrophic bacteria isolated from alkaline groundwater in Korea.</title>
        <authorList>
            <person name="Nguyen L.N."/>
        </authorList>
    </citation>
    <scope>NUCLEOTIDE SEQUENCE [LARGE SCALE GENOMIC DNA]</scope>
    <source>
        <strain evidence="4 5">GW6</strain>
    </source>
</reference>
<dbReference type="PROSITE" id="PS50005">
    <property type="entry name" value="TPR"/>
    <property type="match status" value="1"/>
</dbReference>
<dbReference type="SMART" id="SM00028">
    <property type="entry name" value="TPR"/>
    <property type="match status" value="7"/>
</dbReference>
<protein>
    <submittedName>
        <fullName evidence="4">Bacteriophage N4 adsorption protein A</fullName>
    </submittedName>
</protein>
<dbReference type="KEGG" id="mros:EHO51_01100"/>
<proteinExistence type="predicted"/>
<dbReference type="PANTHER" id="PTHR44858">
    <property type="entry name" value="TETRATRICOPEPTIDE REPEAT PROTEIN 6"/>
    <property type="match status" value="1"/>
</dbReference>
<organism evidence="4 5">
    <name type="scientific">Methylocystis rosea</name>
    <dbReference type="NCBI Taxonomy" id="173366"/>
    <lineage>
        <taxon>Bacteria</taxon>
        <taxon>Pseudomonadati</taxon>
        <taxon>Pseudomonadota</taxon>
        <taxon>Alphaproteobacteria</taxon>
        <taxon>Hyphomicrobiales</taxon>
        <taxon>Methylocystaceae</taxon>
        <taxon>Methylocystis</taxon>
    </lineage>
</organism>